<dbReference type="PANTHER" id="PTHR13097:SF7">
    <property type="entry name" value="GENERAL TRANSCRIPTION FACTOR IIE SUBUNIT 1"/>
    <property type="match status" value="1"/>
</dbReference>
<dbReference type="InterPro" id="IPR017919">
    <property type="entry name" value="TFIIE/TFIIEa_HTH"/>
</dbReference>
<dbReference type="Pfam" id="PF02002">
    <property type="entry name" value="TFIIE_alpha"/>
    <property type="match status" value="1"/>
</dbReference>
<dbReference type="GO" id="GO:0006367">
    <property type="term" value="P:transcription initiation at RNA polymerase II promoter"/>
    <property type="evidence" value="ECO:0007669"/>
    <property type="project" value="InterPro"/>
</dbReference>
<dbReference type="GeneID" id="81355010"/>
<sequence>MDLAKTLIRTVVRAFYETRHILVVDALFLHSVLHAEDLAFLMGMQQKDLRKLCARLREDRLIAVSTRAEIRDGSTRPVNREYYYIPLHPIVDAIKYKVSKLTSTIKEQYTPSEERKEYICLRCGEEWTELDVLSLVTDEGEFECQNCGAILERTEDIKGVEGIDRTGHEKNSKLMAQLDNMLKLLKQIDTIEIPPNDFDSAWDHKVEVARNHHTHPVRAAVPVPPKPQDTTRVSAKTDAAALQISLTSSAEKSAAEQAEEAARKAEVEKQNALPVWHTHSTVSEPRAGAATAKNEAGVSVKSEAQEDTKPAIDELDDKVAAYYREMEREKALQAQEDESSGEESDDVDEFEDVGVSGQSGPGTPATGAGPTSAQTPSSMAGVKREHDTASSGAPSSAGTPSAPAEDGPASKKVKTDPDVKEEAGVKSEPFIKPDPEAKTEPDVREIKDVKEEEEESDEDEEEFEDV</sequence>
<keyword evidence="7" id="KW-1185">Reference proteome</keyword>
<keyword evidence="2" id="KW-0805">Transcription regulation</keyword>
<keyword evidence="3" id="KW-0804">Transcription</keyword>
<feature type="compositionally biased region" description="Basic and acidic residues" evidence="4">
    <location>
        <begin position="303"/>
        <end position="312"/>
    </location>
</feature>
<dbReference type="GO" id="GO:0005673">
    <property type="term" value="C:transcription factor TFIIE complex"/>
    <property type="evidence" value="ECO:0007669"/>
    <property type="project" value="TreeGrafter"/>
</dbReference>
<evidence type="ECO:0000313" key="6">
    <source>
        <dbReference type="EMBL" id="KAJ5103008.1"/>
    </source>
</evidence>
<accession>A0A9W9FMU7</accession>
<dbReference type="EMBL" id="JAPQKI010000004">
    <property type="protein sequence ID" value="KAJ5103008.1"/>
    <property type="molecule type" value="Genomic_DNA"/>
</dbReference>
<protein>
    <recommendedName>
        <fullName evidence="5">HTH TFE/IIEalpha-type domain-containing protein</fullName>
    </recommendedName>
</protein>
<feature type="compositionally biased region" description="Low complexity" evidence="4">
    <location>
        <begin position="353"/>
        <end position="376"/>
    </location>
</feature>
<dbReference type="PROSITE" id="PS51344">
    <property type="entry name" value="HTH_TFE_IIE"/>
    <property type="match status" value="1"/>
</dbReference>
<feature type="compositionally biased region" description="Basic and acidic residues" evidence="4">
    <location>
        <begin position="413"/>
        <end position="450"/>
    </location>
</feature>
<organism evidence="6 7">
    <name type="scientific">Penicillium argentinense</name>
    <dbReference type="NCBI Taxonomy" id="1131581"/>
    <lineage>
        <taxon>Eukaryota</taxon>
        <taxon>Fungi</taxon>
        <taxon>Dikarya</taxon>
        <taxon>Ascomycota</taxon>
        <taxon>Pezizomycotina</taxon>
        <taxon>Eurotiomycetes</taxon>
        <taxon>Eurotiomycetidae</taxon>
        <taxon>Eurotiales</taxon>
        <taxon>Aspergillaceae</taxon>
        <taxon>Penicillium</taxon>
    </lineage>
</organism>
<feature type="region of interest" description="Disordered" evidence="4">
    <location>
        <begin position="326"/>
        <end position="466"/>
    </location>
</feature>
<evidence type="ECO:0000256" key="2">
    <source>
        <dbReference type="ARBA" id="ARBA00023015"/>
    </source>
</evidence>
<feature type="region of interest" description="Disordered" evidence="4">
    <location>
        <begin position="249"/>
        <end position="313"/>
    </location>
</feature>
<dbReference type="InterPro" id="IPR002853">
    <property type="entry name" value="TFIIE_asu"/>
</dbReference>
<evidence type="ECO:0000256" key="1">
    <source>
        <dbReference type="ARBA" id="ARBA00008947"/>
    </source>
</evidence>
<feature type="domain" description="HTH TFE/IIEalpha-type" evidence="5">
    <location>
        <begin position="4"/>
        <end position="95"/>
    </location>
</feature>
<dbReference type="PANTHER" id="PTHR13097">
    <property type="entry name" value="TRANSCRIPTION INITIATION FACTOR IIE, ALPHA SUBUNIT"/>
    <property type="match status" value="1"/>
</dbReference>
<reference evidence="6" key="2">
    <citation type="journal article" date="2023" name="IMA Fungus">
        <title>Comparative genomic study of the Penicillium genus elucidates a diverse pangenome and 15 lateral gene transfer events.</title>
        <authorList>
            <person name="Petersen C."/>
            <person name="Sorensen T."/>
            <person name="Nielsen M.R."/>
            <person name="Sondergaard T.E."/>
            <person name="Sorensen J.L."/>
            <person name="Fitzpatrick D.A."/>
            <person name="Frisvad J.C."/>
            <person name="Nielsen K.L."/>
        </authorList>
    </citation>
    <scope>NUCLEOTIDE SEQUENCE</scope>
    <source>
        <strain evidence="6">IBT 30761</strain>
    </source>
</reference>
<evidence type="ECO:0000256" key="4">
    <source>
        <dbReference type="SAM" id="MobiDB-lite"/>
    </source>
</evidence>
<dbReference type="RefSeq" id="XP_056476388.1">
    <property type="nucleotide sequence ID" value="XM_056616031.1"/>
</dbReference>
<feature type="compositionally biased region" description="Basic and acidic residues" evidence="4">
    <location>
        <begin position="260"/>
        <end position="269"/>
    </location>
</feature>
<reference evidence="6" key="1">
    <citation type="submission" date="2022-11" db="EMBL/GenBank/DDBJ databases">
        <authorList>
            <person name="Petersen C."/>
        </authorList>
    </citation>
    <scope>NUCLEOTIDE SEQUENCE</scope>
    <source>
        <strain evidence="6">IBT 30761</strain>
    </source>
</reference>
<feature type="compositionally biased region" description="Acidic residues" evidence="4">
    <location>
        <begin position="451"/>
        <end position="466"/>
    </location>
</feature>
<gene>
    <name evidence="6" type="ORF">N7532_003537</name>
</gene>
<comment type="similarity">
    <text evidence="1">Belongs to the TFIIE alpha subunit family.</text>
</comment>
<evidence type="ECO:0000256" key="3">
    <source>
        <dbReference type="ARBA" id="ARBA00023163"/>
    </source>
</evidence>
<proteinExistence type="inferred from homology"/>
<dbReference type="InterPro" id="IPR024550">
    <property type="entry name" value="TFIIEa/SarR/Rpc3_HTH_dom"/>
</dbReference>
<evidence type="ECO:0000313" key="7">
    <source>
        <dbReference type="Proteomes" id="UP001149074"/>
    </source>
</evidence>
<dbReference type="SMART" id="SM00531">
    <property type="entry name" value="TFIIE"/>
    <property type="match status" value="1"/>
</dbReference>
<dbReference type="OrthoDB" id="361102at2759"/>
<dbReference type="InterPro" id="IPR013083">
    <property type="entry name" value="Znf_RING/FYVE/PHD"/>
</dbReference>
<feature type="compositionally biased region" description="Low complexity" evidence="4">
    <location>
        <begin position="389"/>
        <end position="404"/>
    </location>
</feature>
<feature type="compositionally biased region" description="Acidic residues" evidence="4">
    <location>
        <begin position="335"/>
        <end position="352"/>
    </location>
</feature>
<comment type="caution">
    <text evidence="6">The sequence shown here is derived from an EMBL/GenBank/DDBJ whole genome shotgun (WGS) entry which is preliminary data.</text>
</comment>
<evidence type="ECO:0000259" key="5">
    <source>
        <dbReference type="PROSITE" id="PS51344"/>
    </source>
</evidence>
<dbReference type="Proteomes" id="UP001149074">
    <property type="component" value="Unassembled WGS sequence"/>
</dbReference>
<dbReference type="InterPro" id="IPR039997">
    <property type="entry name" value="TFE"/>
</dbReference>
<name>A0A9W9FMU7_9EURO</name>
<dbReference type="AlphaFoldDB" id="A0A9W9FMU7"/>
<dbReference type="Gene3D" id="3.30.40.10">
    <property type="entry name" value="Zinc/RING finger domain, C3HC4 (zinc finger)"/>
    <property type="match status" value="1"/>
</dbReference>